<dbReference type="AlphaFoldDB" id="A0A087TJ85"/>
<evidence type="ECO:0008006" key="14">
    <source>
        <dbReference type="Google" id="ProtNLM"/>
    </source>
</evidence>
<dbReference type="STRING" id="407821.A0A087TJ85"/>
<keyword evidence="6" id="KW-0812">Transmembrane</keyword>
<dbReference type="GO" id="GO:0005886">
    <property type="term" value="C:plasma membrane"/>
    <property type="evidence" value="ECO:0007669"/>
    <property type="project" value="UniProtKB-SubCell"/>
</dbReference>
<name>A0A087TJ85_STEMI</name>
<keyword evidence="10" id="KW-0472">Membrane</keyword>
<accession>A0A087TJ85</accession>
<evidence type="ECO:0000256" key="5">
    <source>
        <dbReference type="ARBA" id="ARBA00022475"/>
    </source>
</evidence>
<dbReference type="SMART" id="SM00698">
    <property type="entry name" value="MORN"/>
    <property type="match status" value="7"/>
</dbReference>
<dbReference type="Gene3D" id="2.20.110.10">
    <property type="entry name" value="Histone H3 K4-specific methyltransferase SET7/9 N-terminal domain"/>
    <property type="match status" value="3"/>
</dbReference>
<evidence type="ECO:0000256" key="3">
    <source>
        <dbReference type="ARBA" id="ARBA00004236"/>
    </source>
</evidence>
<evidence type="ECO:0000256" key="8">
    <source>
        <dbReference type="ARBA" id="ARBA00022824"/>
    </source>
</evidence>
<feature type="compositionally biased region" description="Basic and acidic residues" evidence="11">
    <location>
        <begin position="184"/>
        <end position="195"/>
    </location>
</feature>
<organism evidence="12 13">
    <name type="scientific">Stegodyphus mimosarum</name>
    <name type="common">African social velvet spider</name>
    <dbReference type="NCBI Taxonomy" id="407821"/>
    <lineage>
        <taxon>Eukaryota</taxon>
        <taxon>Metazoa</taxon>
        <taxon>Ecdysozoa</taxon>
        <taxon>Arthropoda</taxon>
        <taxon>Chelicerata</taxon>
        <taxon>Arachnida</taxon>
        <taxon>Araneae</taxon>
        <taxon>Araneomorphae</taxon>
        <taxon>Entelegynae</taxon>
        <taxon>Eresoidea</taxon>
        <taxon>Eresidae</taxon>
        <taxon>Stegodyphus</taxon>
    </lineage>
</organism>
<feature type="compositionally biased region" description="Basic and acidic residues" evidence="11">
    <location>
        <begin position="202"/>
        <end position="215"/>
    </location>
</feature>
<evidence type="ECO:0000256" key="4">
    <source>
        <dbReference type="ARBA" id="ARBA00008599"/>
    </source>
</evidence>
<dbReference type="EMBL" id="KK115465">
    <property type="protein sequence ID" value="KFM65174.1"/>
    <property type="molecule type" value="Genomic_DNA"/>
</dbReference>
<protein>
    <recommendedName>
        <fullName evidence="14">Junctophilin-3</fullName>
    </recommendedName>
</protein>
<dbReference type="Proteomes" id="UP000054359">
    <property type="component" value="Unassembled WGS sequence"/>
</dbReference>
<sequence>MAGGRSETVPGGRFDFDDGGTYCGGWEDGKAHGHGVCTGPKSQGEYSGSWHFGFEVSGVYTWPSGSTYEGQWQNGKRHGLGVETRGRWTYRGEWTQGFKGRYGIRQSVSSGAKYEGTWANGLQDGYGSETYADGGTFQGQWMRGMRHGYGVRTSATFGLASHYRPKSARGSLSSIPASEQADPASDRDRKIDDFRGGFVLKSRSDEPPARRRSLVEKSTNLKKSILQGLKIKKQRSTGDIDRRGVSSIRSSGSNLSSASSESSHSGMAHSQAGSIHTDSNVSFVSQDELCDAAVTETYLGEWKNDRRCGFGIAERSDGLKYEGEWYNNKKYGYGVTTLKDGTREEGKYKNNVLVSSGKKKHLFMLRSAKFKERIDAAVNASHRASQIALQKADIAIS</sequence>
<dbReference type="InterPro" id="IPR003409">
    <property type="entry name" value="MORN"/>
</dbReference>
<feature type="non-terminal residue" evidence="12">
    <location>
        <position position="397"/>
    </location>
</feature>
<dbReference type="PANTHER" id="PTHR23085">
    <property type="entry name" value="GH28348P"/>
    <property type="match status" value="1"/>
</dbReference>
<evidence type="ECO:0000256" key="7">
    <source>
        <dbReference type="ARBA" id="ARBA00022737"/>
    </source>
</evidence>
<evidence type="ECO:0000256" key="10">
    <source>
        <dbReference type="ARBA" id="ARBA00023136"/>
    </source>
</evidence>
<keyword evidence="8" id="KW-0256">Endoplasmic reticulum</keyword>
<dbReference type="FunFam" id="2.20.110.10:FF:000013">
    <property type="entry name" value="Putative Junctophilin-1"/>
    <property type="match status" value="1"/>
</dbReference>
<feature type="region of interest" description="Disordered" evidence="11">
    <location>
        <begin position="166"/>
        <end position="274"/>
    </location>
</feature>
<evidence type="ECO:0000313" key="13">
    <source>
        <dbReference type="Proteomes" id="UP000054359"/>
    </source>
</evidence>
<keyword evidence="13" id="KW-1185">Reference proteome</keyword>
<gene>
    <name evidence="12" type="ORF">X975_23031</name>
</gene>
<keyword evidence="5" id="KW-1003">Cell membrane</keyword>
<feature type="compositionally biased region" description="Low complexity" evidence="11">
    <location>
        <begin position="246"/>
        <end position="265"/>
    </location>
</feature>
<dbReference type="GO" id="GO:0005789">
    <property type="term" value="C:endoplasmic reticulum membrane"/>
    <property type="evidence" value="ECO:0007669"/>
    <property type="project" value="UniProtKB-SubCell"/>
</dbReference>
<comment type="similarity">
    <text evidence="4">Belongs to the junctophilin family.</text>
</comment>
<dbReference type="SUPFAM" id="SSF82185">
    <property type="entry name" value="Histone H3 K4-specific methyltransferase SET7/9 N-terminal domain"/>
    <property type="match status" value="2"/>
</dbReference>
<dbReference type="OMA" id="EMYEGYW"/>
<dbReference type="Pfam" id="PF02493">
    <property type="entry name" value="MORN"/>
    <property type="match status" value="8"/>
</dbReference>
<evidence type="ECO:0000256" key="6">
    <source>
        <dbReference type="ARBA" id="ARBA00022692"/>
    </source>
</evidence>
<comment type="subcellular location">
    <subcellularLocation>
        <location evidence="3">Cell membrane</location>
    </subcellularLocation>
    <subcellularLocation>
        <location evidence="2">Endomembrane system</location>
        <topology evidence="2">Peripheral membrane protein</topology>
    </subcellularLocation>
    <subcellularLocation>
        <location evidence="1">Endoplasmic reticulum membrane</location>
        <topology evidence="1">Single-pass type IV membrane protein</topology>
    </subcellularLocation>
</comment>
<evidence type="ECO:0000256" key="2">
    <source>
        <dbReference type="ARBA" id="ARBA00004184"/>
    </source>
</evidence>
<reference evidence="12 13" key="1">
    <citation type="submission" date="2013-11" db="EMBL/GenBank/DDBJ databases">
        <title>Genome sequencing of Stegodyphus mimosarum.</title>
        <authorList>
            <person name="Bechsgaard J."/>
        </authorList>
    </citation>
    <scope>NUCLEOTIDE SEQUENCE [LARGE SCALE GENOMIC DNA]</scope>
</reference>
<evidence type="ECO:0000313" key="12">
    <source>
        <dbReference type="EMBL" id="KFM65174.1"/>
    </source>
</evidence>
<evidence type="ECO:0000256" key="11">
    <source>
        <dbReference type="SAM" id="MobiDB-lite"/>
    </source>
</evidence>
<dbReference type="GO" id="GO:0030314">
    <property type="term" value="C:junctional membrane complex"/>
    <property type="evidence" value="ECO:0007669"/>
    <property type="project" value="InterPro"/>
</dbReference>
<dbReference type="OrthoDB" id="284854at2759"/>
<keyword evidence="7" id="KW-0677">Repeat</keyword>
<dbReference type="FunFam" id="2.20.110.10:FF:000001">
    <property type="entry name" value="Junctophilin"/>
    <property type="match status" value="1"/>
</dbReference>
<dbReference type="InterPro" id="IPR017191">
    <property type="entry name" value="Junctophilin"/>
</dbReference>
<dbReference type="PANTHER" id="PTHR23085:SF16">
    <property type="entry name" value="GH28348P"/>
    <property type="match status" value="1"/>
</dbReference>
<evidence type="ECO:0000256" key="1">
    <source>
        <dbReference type="ARBA" id="ARBA00004163"/>
    </source>
</evidence>
<proteinExistence type="inferred from homology"/>
<keyword evidence="9" id="KW-1133">Transmembrane helix</keyword>
<evidence type="ECO:0000256" key="9">
    <source>
        <dbReference type="ARBA" id="ARBA00022989"/>
    </source>
</evidence>